<dbReference type="NCBIfam" id="TIGR01070">
    <property type="entry name" value="mutS1"/>
    <property type="match status" value="1"/>
</dbReference>
<dbReference type="GO" id="GO:0030983">
    <property type="term" value="F:mismatched DNA binding"/>
    <property type="evidence" value="ECO:0007669"/>
    <property type="project" value="InterPro"/>
</dbReference>
<comment type="caution">
    <text evidence="13">The sequence shown here is derived from an EMBL/GenBank/DDBJ whole genome shotgun (WGS) entry which is preliminary data.</text>
</comment>
<dbReference type="GO" id="GO:0003684">
    <property type="term" value="F:damaged DNA binding"/>
    <property type="evidence" value="ECO:0007669"/>
    <property type="project" value="UniProtKB-UniRule"/>
</dbReference>
<evidence type="ECO:0000256" key="7">
    <source>
        <dbReference type="ARBA" id="ARBA00023204"/>
    </source>
</evidence>
<dbReference type="NCBIfam" id="NF003810">
    <property type="entry name" value="PRK05399.1"/>
    <property type="match status" value="1"/>
</dbReference>
<dbReference type="InterPro" id="IPR036678">
    <property type="entry name" value="MutS_con_dom_sf"/>
</dbReference>
<evidence type="ECO:0000313" key="13">
    <source>
        <dbReference type="EMBL" id="OGG95312.1"/>
    </source>
</evidence>
<comment type="similarity">
    <text evidence="1 9 10">Belongs to the DNA mismatch repair MutS family.</text>
</comment>
<dbReference type="SUPFAM" id="SSF48334">
    <property type="entry name" value="DNA repair protein MutS, domain III"/>
    <property type="match status" value="1"/>
</dbReference>
<dbReference type="FunFam" id="3.40.50.300:FF:000870">
    <property type="entry name" value="MutS protein homolog 4"/>
    <property type="match status" value="1"/>
</dbReference>
<feature type="domain" description="DNA mismatch repair proteins mutS family" evidence="12">
    <location>
        <begin position="706"/>
        <end position="722"/>
    </location>
</feature>
<dbReference type="InterPro" id="IPR016151">
    <property type="entry name" value="DNA_mismatch_repair_MutS_N"/>
</dbReference>
<evidence type="ECO:0000256" key="9">
    <source>
        <dbReference type="HAMAP-Rule" id="MF_00096"/>
    </source>
</evidence>
<dbReference type="SUPFAM" id="SSF52540">
    <property type="entry name" value="P-loop containing nucleoside triphosphate hydrolases"/>
    <property type="match status" value="1"/>
</dbReference>
<dbReference type="CDD" id="cd03284">
    <property type="entry name" value="ABC_MutS1"/>
    <property type="match status" value="1"/>
</dbReference>
<dbReference type="SMART" id="SM00534">
    <property type="entry name" value="MUTSac"/>
    <property type="match status" value="1"/>
</dbReference>
<dbReference type="Pfam" id="PF05188">
    <property type="entry name" value="MutS_II"/>
    <property type="match status" value="1"/>
</dbReference>
<name>A0A1F6GB28_9PROT</name>
<evidence type="ECO:0000256" key="1">
    <source>
        <dbReference type="ARBA" id="ARBA00006271"/>
    </source>
</evidence>
<evidence type="ECO:0000256" key="3">
    <source>
        <dbReference type="ARBA" id="ARBA00022741"/>
    </source>
</evidence>
<dbReference type="Gene3D" id="1.10.1420.10">
    <property type="match status" value="2"/>
</dbReference>
<dbReference type="PANTHER" id="PTHR11361:SF34">
    <property type="entry name" value="DNA MISMATCH REPAIR PROTEIN MSH1, MITOCHONDRIAL"/>
    <property type="match status" value="1"/>
</dbReference>
<reference evidence="13 14" key="1">
    <citation type="journal article" date="2016" name="Nat. Commun.">
        <title>Thousands of microbial genomes shed light on interconnected biogeochemical processes in an aquifer system.</title>
        <authorList>
            <person name="Anantharaman K."/>
            <person name="Brown C.T."/>
            <person name="Hug L.A."/>
            <person name="Sharon I."/>
            <person name="Castelle C.J."/>
            <person name="Probst A.J."/>
            <person name="Thomas B.C."/>
            <person name="Singh A."/>
            <person name="Wilkins M.J."/>
            <person name="Karaoz U."/>
            <person name="Brodie E.L."/>
            <person name="Williams K.H."/>
            <person name="Hubbard S.S."/>
            <person name="Banfield J.F."/>
        </authorList>
    </citation>
    <scope>NUCLEOTIDE SEQUENCE [LARGE SCALE GENOMIC DNA]</scope>
</reference>
<dbReference type="AlphaFoldDB" id="A0A1F6GB28"/>
<dbReference type="InterPro" id="IPR000432">
    <property type="entry name" value="DNA_mismatch_repair_MutS_C"/>
</dbReference>
<evidence type="ECO:0000256" key="6">
    <source>
        <dbReference type="ARBA" id="ARBA00023125"/>
    </source>
</evidence>
<keyword evidence="11" id="KW-0175">Coiled coil</keyword>
<dbReference type="InterPro" id="IPR005748">
    <property type="entry name" value="DNA_mismatch_repair_MutS"/>
</dbReference>
<evidence type="ECO:0000259" key="12">
    <source>
        <dbReference type="PROSITE" id="PS00486"/>
    </source>
</evidence>
<evidence type="ECO:0000256" key="11">
    <source>
        <dbReference type="SAM" id="Coils"/>
    </source>
</evidence>
<dbReference type="SUPFAM" id="SSF53150">
    <property type="entry name" value="DNA repair protein MutS, domain II"/>
    <property type="match status" value="1"/>
</dbReference>
<dbReference type="FunFam" id="3.40.1170.10:FF:000001">
    <property type="entry name" value="DNA mismatch repair protein MutS"/>
    <property type="match status" value="1"/>
</dbReference>
<evidence type="ECO:0000256" key="8">
    <source>
        <dbReference type="ARBA" id="ARBA00024647"/>
    </source>
</evidence>
<dbReference type="InterPro" id="IPR007860">
    <property type="entry name" value="DNA_mmatch_repair_MutS_con_dom"/>
</dbReference>
<keyword evidence="4 9" id="KW-0227">DNA damage</keyword>
<dbReference type="GO" id="GO:0006298">
    <property type="term" value="P:mismatch repair"/>
    <property type="evidence" value="ECO:0007669"/>
    <property type="project" value="UniProtKB-UniRule"/>
</dbReference>
<dbReference type="Pfam" id="PF05192">
    <property type="entry name" value="MutS_III"/>
    <property type="match status" value="1"/>
</dbReference>
<dbReference type="InterPro" id="IPR007696">
    <property type="entry name" value="DNA_mismatch_repair_MutS_core"/>
</dbReference>
<dbReference type="Gene3D" id="3.30.420.110">
    <property type="entry name" value="MutS, connector domain"/>
    <property type="match status" value="1"/>
</dbReference>
<dbReference type="SUPFAM" id="SSF55271">
    <property type="entry name" value="DNA repair protein MutS, domain I"/>
    <property type="match status" value="1"/>
</dbReference>
<dbReference type="Pfam" id="PF01624">
    <property type="entry name" value="MutS_I"/>
    <property type="match status" value="1"/>
</dbReference>
<dbReference type="Gene3D" id="3.40.50.300">
    <property type="entry name" value="P-loop containing nucleotide triphosphate hydrolases"/>
    <property type="match status" value="1"/>
</dbReference>
<evidence type="ECO:0000256" key="4">
    <source>
        <dbReference type="ARBA" id="ARBA00022763"/>
    </source>
</evidence>
<evidence type="ECO:0000256" key="10">
    <source>
        <dbReference type="RuleBase" id="RU003756"/>
    </source>
</evidence>
<dbReference type="InterPro" id="IPR036187">
    <property type="entry name" value="DNA_mismatch_repair_MutS_sf"/>
</dbReference>
<dbReference type="PANTHER" id="PTHR11361">
    <property type="entry name" value="DNA MISMATCH REPAIR PROTEIN MUTS FAMILY MEMBER"/>
    <property type="match status" value="1"/>
</dbReference>
<dbReference type="InterPro" id="IPR045076">
    <property type="entry name" value="MutS"/>
</dbReference>
<dbReference type="GO" id="GO:0140664">
    <property type="term" value="F:ATP-dependent DNA damage sensor activity"/>
    <property type="evidence" value="ECO:0007669"/>
    <property type="project" value="InterPro"/>
</dbReference>
<keyword evidence="7 9" id="KW-0234">DNA repair</keyword>
<accession>A0A1F6GB28</accession>
<dbReference type="InterPro" id="IPR017261">
    <property type="entry name" value="DNA_mismatch_repair_MutS/MSH"/>
</dbReference>
<dbReference type="PIRSF" id="PIRSF037677">
    <property type="entry name" value="DNA_mis_repair_Msh6"/>
    <property type="match status" value="1"/>
</dbReference>
<sequence length="873" mass="96914">MTETTSAKLTPMLEQFYEQKKHHGDAILFYRMGDFYEMFGEDAVTASKILQIQLTSRNKNQENALPMCGVPVHAWEGYVNKLSQAGLKVAICEQMENPALAKGLVKRQVVRVITPGTVLAEDLLEPGKNHYLLSLLLDPKKHTLGLALADLTTGELELDQIEVKGGGQAFLERFAFYRPREVLYPTSKGEDPYRAMLNRLTQPLPHLEPYSPHQFDLEGAKKQLTQHFGVLSLDGFGLAGLEQAIGAAGALFGYLKQTQQGGLSHFQAIRRVSSGRSMTLDEATQRNLELFESQGTGGDHSLIKLMDHCKTPMGSRMLRRWMGMPLTDRAGLEARLDGVECFFNQSVEAAQLRTLLGQVGDVERILARITLSEQSLGDLVRLQKALVPLEGIKGLLPRFQIQSLTAQFQNFDSLSDLRHYLNHVLADEPALKLQEGGFVASGFDERLDQLRGLAKNGKQLLANLEAKEKKESGISGLKVSYNRVFGYYIEISKAAKGQVPAHFHRKQTLVSSERYVTEELTELEESLLSAEDEAKALELEIFRQLRQKVLGQIKRLQDTAKTLAKLDLLANLAQLARERNYVRPQFNPDPKHRYLNLVGARHPVIENLGSDPFVANQLALDSKGKWILIITGPNMGGKSTYMRQAALIALMAQMGSFVPAEQVELPLFDRIFTRVGASDNLARGQSTFMVEMSEAASILNNATEKSLIILDEIGRGTSTYDGISLAWAIIEHLHQLGALTLFATHYRELTSLEENHPGVTNAKVVVGEEAGKMVFFHKVIAGKADQSYGIQVAQLAGLPKSVVTRSKVILAGLEEDRVHLADSLDKGPSPAMANQQISFAEPTWADEIRAFDLNHKSPIEAMFFLEQLQKRLS</sequence>
<feature type="binding site" evidence="9">
    <location>
        <begin position="632"/>
        <end position="639"/>
    </location>
    <ligand>
        <name>ATP</name>
        <dbReference type="ChEBI" id="CHEBI:30616"/>
    </ligand>
</feature>
<keyword evidence="5 9" id="KW-0067">ATP-binding</keyword>
<keyword evidence="3 9" id="KW-0547">Nucleotide-binding</keyword>
<dbReference type="Pfam" id="PF00488">
    <property type="entry name" value="MutS_V"/>
    <property type="match status" value="1"/>
</dbReference>
<evidence type="ECO:0000256" key="5">
    <source>
        <dbReference type="ARBA" id="ARBA00022840"/>
    </source>
</evidence>
<dbReference type="HAMAP" id="MF_00096">
    <property type="entry name" value="MutS"/>
    <property type="match status" value="1"/>
</dbReference>
<evidence type="ECO:0000256" key="2">
    <source>
        <dbReference type="ARBA" id="ARBA00021982"/>
    </source>
</evidence>
<dbReference type="EMBL" id="MFNE01000024">
    <property type="protein sequence ID" value="OGG95312.1"/>
    <property type="molecule type" value="Genomic_DNA"/>
</dbReference>
<feature type="coiled-coil region" evidence="11">
    <location>
        <begin position="520"/>
        <end position="547"/>
    </location>
</feature>
<comment type="function">
    <text evidence="8 9">This protein is involved in the repair of mismatches in DNA. It is possible that it carries out the mismatch recognition step. This protein has a weak ATPase activity.</text>
</comment>
<dbReference type="Proteomes" id="UP000178449">
    <property type="component" value="Unassembled WGS sequence"/>
</dbReference>
<dbReference type="InterPro" id="IPR007695">
    <property type="entry name" value="DNA_mismatch_repair_MutS-lik_N"/>
</dbReference>
<dbReference type="Pfam" id="PF05190">
    <property type="entry name" value="MutS_IV"/>
    <property type="match status" value="1"/>
</dbReference>
<dbReference type="InterPro" id="IPR007861">
    <property type="entry name" value="DNA_mismatch_repair_MutS_clamp"/>
</dbReference>
<dbReference type="InterPro" id="IPR027417">
    <property type="entry name" value="P-loop_NTPase"/>
</dbReference>
<dbReference type="Gene3D" id="3.40.1170.10">
    <property type="entry name" value="DNA repair protein MutS, domain I"/>
    <property type="match status" value="1"/>
</dbReference>
<evidence type="ECO:0000313" key="14">
    <source>
        <dbReference type="Proteomes" id="UP000178449"/>
    </source>
</evidence>
<dbReference type="SMART" id="SM00533">
    <property type="entry name" value="MUTSd"/>
    <property type="match status" value="1"/>
</dbReference>
<proteinExistence type="inferred from homology"/>
<organism evidence="13 14">
    <name type="scientific">Candidatus Lambdaproteobacteria bacterium RIFOXYD2_FULL_50_16</name>
    <dbReference type="NCBI Taxonomy" id="1817772"/>
    <lineage>
        <taxon>Bacteria</taxon>
        <taxon>Pseudomonadati</taxon>
        <taxon>Pseudomonadota</taxon>
        <taxon>Candidatus Lambdaproteobacteria</taxon>
    </lineage>
</organism>
<dbReference type="GO" id="GO:0005524">
    <property type="term" value="F:ATP binding"/>
    <property type="evidence" value="ECO:0007669"/>
    <property type="project" value="UniProtKB-UniRule"/>
</dbReference>
<keyword evidence="6 9" id="KW-0238">DNA-binding</keyword>
<dbReference type="GO" id="GO:0005829">
    <property type="term" value="C:cytosol"/>
    <property type="evidence" value="ECO:0007669"/>
    <property type="project" value="TreeGrafter"/>
</dbReference>
<dbReference type="STRING" id="1817772.A2527_07255"/>
<gene>
    <name evidence="9" type="primary">mutS</name>
    <name evidence="13" type="ORF">A2527_07255</name>
</gene>
<dbReference type="PROSITE" id="PS00486">
    <property type="entry name" value="DNA_MISMATCH_REPAIR_2"/>
    <property type="match status" value="1"/>
</dbReference>
<protein>
    <recommendedName>
        <fullName evidence="2 9">DNA mismatch repair protein MutS</fullName>
    </recommendedName>
</protein>